<feature type="region of interest" description="Disordered" evidence="1">
    <location>
        <begin position="33"/>
        <end position="130"/>
    </location>
</feature>
<evidence type="ECO:0000256" key="1">
    <source>
        <dbReference type="SAM" id="MobiDB-lite"/>
    </source>
</evidence>
<dbReference type="Proteomes" id="UP000494165">
    <property type="component" value="Unassembled WGS sequence"/>
</dbReference>
<feature type="compositionally biased region" description="Basic and acidic residues" evidence="1">
    <location>
        <begin position="118"/>
        <end position="130"/>
    </location>
</feature>
<evidence type="ECO:0000313" key="2">
    <source>
        <dbReference type="EMBL" id="CAB3361200.1"/>
    </source>
</evidence>
<protein>
    <submittedName>
        <fullName evidence="2">Uncharacterized protein</fullName>
    </submittedName>
</protein>
<comment type="caution">
    <text evidence="2">The sequence shown here is derived from an EMBL/GenBank/DDBJ whole genome shotgun (WGS) entry which is preliminary data.</text>
</comment>
<feature type="compositionally biased region" description="Basic and acidic residues" evidence="1">
    <location>
        <begin position="82"/>
        <end position="104"/>
    </location>
</feature>
<keyword evidence="3" id="KW-1185">Reference proteome</keyword>
<evidence type="ECO:0000313" key="3">
    <source>
        <dbReference type="Proteomes" id="UP000494165"/>
    </source>
</evidence>
<reference evidence="2 3" key="1">
    <citation type="submission" date="2020-04" db="EMBL/GenBank/DDBJ databases">
        <authorList>
            <person name="Alioto T."/>
            <person name="Alioto T."/>
            <person name="Gomez Garrido J."/>
        </authorList>
    </citation>
    <scope>NUCLEOTIDE SEQUENCE [LARGE SCALE GENOMIC DNA]</scope>
</reference>
<feature type="compositionally biased region" description="Pro residues" evidence="1">
    <location>
        <begin position="38"/>
        <end position="51"/>
    </location>
</feature>
<accession>A0A8S1BZU7</accession>
<organism evidence="2 3">
    <name type="scientific">Cloeon dipterum</name>
    <dbReference type="NCBI Taxonomy" id="197152"/>
    <lineage>
        <taxon>Eukaryota</taxon>
        <taxon>Metazoa</taxon>
        <taxon>Ecdysozoa</taxon>
        <taxon>Arthropoda</taxon>
        <taxon>Hexapoda</taxon>
        <taxon>Insecta</taxon>
        <taxon>Pterygota</taxon>
        <taxon>Palaeoptera</taxon>
        <taxon>Ephemeroptera</taxon>
        <taxon>Pisciforma</taxon>
        <taxon>Baetidae</taxon>
        <taxon>Cloeon</taxon>
    </lineage>
</organism>
<sequence>MTEAHSPARPTALFATIHSAADGQGGRMTCDWPLKRGPQPPVCPTAPPPRLPALTLDGQSGGQQDGRLASSWTCPCLLQPDESNHNAADDEEARFSKDFRRPNETSRAPRRTKTPTGRSDEVPFRGGEEN</sequence>
<dbReference type="AlphaFoldDB" id="A0A8S1BZU7"/>
<dbReference type="EMBL" id="CADEPI010000005">
    <property type="protein sequence ID" value="CAB3361200.1"/>
    <property type="molecule type" value="Genomic_DNA"/>
</dbReference>
<name>A0A8S1BZU7_9INSE</name>
<gene>
    <name evidence="2" type="ORF">CLODIP_2_CD11378</name>
</gene>
<proteinExistence type="predicted"/>